<name>A0A5J5DRZ9_9PERO</name>
<dbReference type="Proteomes" id="UP000327493">
    <property type="component" value="Chromosome 1"/>
</dbReference>
<sequence length="68" mass="7631">MRSPLVLRFPGKVVRFSREQGRSCAGLEPLQECHSTVASGRFDDPPHCPLLDREECGKISATYRHDCS</sequence>
<keyword evidence="2" id="KW-1185">Reference proteome</keyword>
<evidence type="ECO:0000313" key="1">
    <source>
        <dbReference type="EMBL" id="KAA8596106.1"/>
    </source>
</evidence>
<dbReference type="EMBL" id="VOFY01000001">
    <property type="protein sequence ID" value="KAA8596106.1"/>
    <property type="molecule type" value="Genomic_DNA"/>
</dbReference>
<proteinExistence type="predicted"/>
<reference evidence="1 2" key="1">
    <citation type="submission" date="2019-08" db="EMBL/GenBank/DDBJ databases">
        <title>A chromosome-level genome assembly, high-density linkage maps, and genome scans reveal the genomic architecture of hybrid incompatibilities underlying speciation via character displacement in darters (Percidae: Etheostominae).</title>
        <authorList>
            <person name="Moran R.L."/>
            <person name="Catchen J.M."/>
            <person name="Fuller R.C."/>
        </authorList>
    </citation>
    <scope>NUCLEOTIDE SEQUENCE [LARGE SCALE GENOMIC DNA]</scope>
    <source>
        <strain evidence="1">EspeVRDwgs_2016</strain>
        <tissue evidence="1">Muscle</tissue>
    </source>
</reference>
<accession>A0A5J5DRZ9</accession>
<gene>
    <name evidence="1" type="ORF">FQN60_011397</name>
</gene>
<comment type="caution">
    <text evidence="1">The sequence shown here is derived from an EMBL/GenBank/DDBJ whole genome shotgun (WGS) entry which is preliminary data.</text>
</comment>
<protein>
    <submittedName>
        <fullName evidence="1">Uncharacterized protein</fullName>
    </submittedName>
</protein>
<organism evidence="1 2">
    <name type="scientific">Etheostoma spectabile</name>
    <name type="common">orangethroat darter</name>
    <dbReference type="NCBI Taxonomy" id="54343"/>
    <lineage>
        <taxon>Eukaryota</taxon>
        <taxon>Metazoa</taxon>
        <taxon>Chordata</taxon>
        <taxon>Craniata</taxon>
        <taxon>Vertebrata</taxon>
        <taxon>Euteleostomi</taxon>
        <taxon>Actinopterygii</taxon>
        <taxon>Neopterygii</taxon>
        <taxon>Teleostei</taxon>
        <taxon>Neoteleostei</taxon>
        <taxon>Acanthomorphata</taxon>
        <taxon>Eupercaria</taxon>
        <taxon>Perciformes</taxon>
        <taxon>Percoidei</taxon>
        <taxon>Percidae</taxon>
        <taxon>Etheostomatinae</taxon>
        <taxon>Etheostoma</taxon>
    </lineage>
</organism>
<dbReference type="AlphaFoldDB" id="A0A5J5DRZ9"/>
<evidence type="ECO:0000313" key="2">
    <source>
        <dbReference type="Proteomes" id="UP000327493"/>
    </source>
</evidence>